<keyword evidence="2" id="KW-1185">Reference proteome</keyword>
<proteinExistence type="predicted"/>
<accession>A0ABS8TXS9</accession>
<gene>
    <name evidence="1" type="ORF">LT679_03585</name>
</gene>
<evidence type="ECO:0000313" key="2">
    <source>
        <dbReference type="Proteomes" id="UP001199919"/>
    </source>
</evidence>
<dbReference type="Proteomes" id="UP001199919">
    <property type="component" value="Unassembled WGS sequence"/>
</dbReference>
<comment type="caution">
    <text evidence="1">The sequence shown here is derived from an EMBL/GenBank/DDBJ whole genome shotgun (WGS) entry which is preliminary data.</text>
</comment>
<organism evidence="1 2">
    <name type="scientific">Mucilaginibacter roseus</name>
    <dbReference type="NCBI Taxonomy" id="1528868"/>
    <lineage>
        <taxon>Bacteria</taxon>
        <taxon>Pseudomonadati</taxon>
        <taxon>Bacteroidota</taxon>
        <taxon>Sphingobacteriia</taxon>
        <taxon>Sphingobacteriales</taxon>
        <taxon>Sphingobacteriaceae</taxon>
        <taxon>Mucilaginibacter</taxon>
    </lineage>
</organism>
<dbReference type="InterPro" id="IPR025365">
    <property type="entry name" value="DUF4269"/>
</dbReference>
<name>A0ABS8TXS9_9SPHI</name>
<protein>
    <submittedName>
        <fullName evidence="1">DUF4269 domain-containing protein</fullName>
    </submittedName>
</protein>
<dbReference type="EMBL" id="JAJPWV010000001">
    <property type="protein sequence ID" value="MCD8739675.1"/>
    <property type="molecule type" value="Genomic_DNA"/>
</dbReference>
<dbReference type="RefSeq" id="WP_232175599.1">
    <property type="nucleotide sequence ID" value="NZ_JAJPWV010000001.1"/>
</dbReference>
<sequence length="170" mass="19364">MELFDNIDYLQYGSPVQISAFQTLKKHLIIDLLEPYAPLLTGTIPIGINIEGSDLDIICCYHDQANFADNIIKLFNEFEGFKLTIDTCFVVAGFKADDWQIEVFGEAKPTRMQYAYRHMLVEYQLLQIHGDDFRAEIIRLKQHGCKTEPAFAKALGLTGNPYQALLDLEV</sequence>
<dbReference type="Pfam" id="PF14091">
    <property type="entry name" value="DUF4269"/>
    <property type="match status" value="1"/>
</dbReference>
<reference evidence="1 2" key="1">
    <citation type="submission" date="2021-12" db="EMBL/GenBank/DDBJ databases">
        <title>Mucilaginibacter roseus genome.</title>
        <authorList>
            <person name="Ferreira J.R."/>
            <person name="Newman J.D."/>
        </authorList>
    </citation>
    <scope>NUCLEOTIDE SEQUENCE [LARGE SCALE GENOMIC DNA]</scope>
    <source>
        <strain evidence="1 2">LMG 28454</strain>
    </source>
</reference>
<evidence type="ECO:0000313" key="1">
    <source>
        <dbReference type="EMBL" id="MCD8739675.1"/>
    </source>
</evidence>